<evidence type="ECO:0000256" key="1">
    <source>
        <dbReference type="ARBA" id="ARBA00004496"/>
    </source>
</evidence>
<comment type="similarity">
    <text evidence="3 14">Belongs to the glycosyl hydrolase 13 family.</text>
</comment>
<feature type="active site" description="Nucleophile" evidence="15">
    <location>
        <position position="275"/>
    </location>
</feature>
<keyword evidence="9 14" id="KW-0326">Glycosidase</keyword>
<evidence type="ECO:0000256" key="14">
    <source>
        <dbReference type="PIRNR" id="PIRNR006337"/>
    </source>
</evidence>
<evidence type="ECO:0000256" key="6">
    <source>
        <dbReference type="ARBA" id="ARBA00022490"/>
    </source>
</evidence>
<evidence type="ECO:0000256" key="13">
    <source>
        <dbReference type="NCBIfam" id="TIGR02402"/>
    </source>
</evidence>
<dbReference type="InterPro" id="IPR013783">
    <property type="entry name" value="Ig-like_fold"/>
</dbReference>
<dbReference type="CDD" id="cd02853">
    <property type="entry name" value="E_set_MTHase_like_N"/>
    <property type="match status" value="1"/>
</dbReference>
<evidence type="ECO:0000256" key="8">
    <source>
        <dbReference type="ARBA" id="ARBA00023277"/>
    </source>
</evidence>
<dbReference type="Pfam" id="PF11941">
    <property type="entry name" value="DUF3459"/>
    <property type="match status" value="1"/>
</dbReference>
<evidence type="ECO:0000256" key="5">
    <source>
        <dbReference type="ARBA" id="ARBA00015938"/>
    </source>
</evidence>
<keyword evidence="6" id="KW-0963">Cytoplasm</keyword>
<dbReference type="OrthoDB" id="9800174at2"/>
<dbReference type="GO" id="GO:0005992">
    <property type="term" value="P:trehalose biosynthetic process"/>
    <property type="evidence" value="ECO:0007669"/>
    <property type="project" value="UniProtKB-UniRule"/>
</dbReference>
<evidence type="ECO:0000256" key="3">
    <source>
        <dbReference type="ARBA" id="ARBA00008061"/>
    </source>
</evidence>
<comment type="subcellular location">
    <subcellularLocation>
        <location evidence="1 15">Cytoplasm</location>
    </subcellularLocation>
</comment>
<evidence type="ECO:0000313" key="18">
    <source>
        <dbReference type="EMBL" id="RBI68169.1"/>
    </source>
</evidence>
<evidence type="ECO:0000256" key="16">
    <source>
        <dbReference type="PIRSR" id="PIRSR006337-3"/>
    </source>
</evidence>
<comment type="catalytic activity">
    <reaction evidence="12 14">
        <text>hydrolysis of (1-&gt;4)-alpha-D-glucosidic linkage in 4-alpha-D-[(1-&gt;4)-alpha-D-glucanosyl]n trehalose to yield trehalose and (1-&gt;4)-alpha-D-glucan.</text>
        <dbReference type="EC" id="3.2.1.141"/>
    </reaction>
</comment>
<evidence type="ECO:0000256" key="2">
    <source>
        <dbReference type="ARBA" id="ARBA00005199"/>
    </source>
</evidence>
<dbReference type="Pfam" id="PF00128">
    <property type="entry name" value="Alpha-amylase"/>
    <property type="match status" value="1"/>
</dbReference>
<comment type="pathway">
    <text evidence="2 14">Glycan biosynthesis; trehalose biosynthesis.</text>
</comment>
<protein>
    <recommendedName>
        <fullName evidence="5 13">Malto-oligosyltrehalose trehalohydrolase</fullName>
        <shortName evidence="14">MTHase</shortName>
        <ecNumber evidence="4 13">3.2.1.141</ecNumber>
    </recommendedName>
    <alternativeName>
        <fullName evidence="11 14">4-alpha-D-((1-&gt;4)-alpha-D-glucano)trehalose trehalohydrolase</fullName>
    </alternativeName>
    <alternativeName>
        <fullName evidence="10 14">Maltooligosyl trehalose trehalohydrolase</fullName>
    </alternativeName>
</protein>
<accession>A0A365TQB0</accession>
<dbReference type="InterPro" id="IPR006047">
    <property type="entry name" value="GH13_cat_dom"/>
</dbReference>
<sequence length="615" mass="68488">MFGQTQFQETRLQKDRLQTPTFGAQVVEEGLTRFVLWAPGAHRVDVEVEGLPSVTMNQESDGCATADVACGHGACYRYRVFNEDDERGSLVPDPAARAQAGDIDGPSVVIDPNRYVWKNPTWQGRPWHETVLYELHAGALGGFKGVRQHLPYLAELGVTAIELMPVSEFPGARNWGYDGVLPYAVEASYGSPDEMKELIDEAHSHGLMVFLDVVYNHFGPDGNYLANYAGAFFREDLVTPWGPSIDFRQPMVRRYFIDNALMWLEEYRLDGLRFDAVHAISEKDFLIELAETIRARIAPERHIHLVLENEGNTASLLSTDQFTAQWNDDWHNVMHVLLTGEQEGYYSDFVDNATPRLARCLSEGFIFQGDTSRHGHSRGEPSAHLPPTAFVAFLQNHDQTGNRALGERLSVLTDAESLAAATVLLLLSPMVPLLFMGEEWGSKRPFLFFTEHNEELAQAVREGRRAEFADFSAFLDEKSREQIPDPNALTTFEASIPDFDVRETSSYAACLARYRTLLKLRHHHIVPRLKGAVALGAKALGDKAVLARWQMNDETHLVIVLNLGEHPAATLGLGVGQLLHETDEGVAKAAQSGRIPPRAAAAWLRHNPGDEEVSA</sequence>
<dbReference type="Gene3D" id="1.10.10.760">
    <property type="entry name" value="E-set domains of sugar-utilizing enzymes"/>
    <property type="match status" value="1"/>
</dbReference>
<proteinExistence type="inferred from homology"/>
<evidence type="ECO:0000256" key="12">
    <source>
        <dbReference type="ARBA" id="ARBA00034013"/>
    </source>
</evidence>
<dbReference type="GO" id="GO:0005737">
    <property type="term" value="C:cytoplasm"/>
    <property type="evidence" value="ECO:0007669"/>
    <property type="project" value="UniProtKB-SubCell"/>
</dbReference>
<feature type="domain" description="Glycosyl hydrolase family 13 catalytic" evidence="17">
    <location>
        <begin position="109"/>
        <end position="465"/>
    </location>
</feature>
<name>A0A365TQB0_9GAMM</name>
<dbReference type="AlphaFoldDB" id="A0A365TQB0"/>
<dbReference type="SUPFAM" id="SSF51445">
    <property type="entry name" value="(Trans)glycosidases"/>
    <property type="match status" value="1"/>
</dbReference>
<dbReference type="PANTHER" id="PTHR43651:SF11">
    <property type="entry name" value="MALTO-OLIGOSYLTREHALOSE TREHALOHYDROLASE"/>
    <property type="match status" value="1"/>
</dbReference>
<dbReference type="EC" id="3.2.1.141" evidence="4 13"/>
<dbReference type="InterPro" id="IPR012768">
    <property type="entry name" value="Trehalose_TreZ"/>
</dbReference>
<dbReference type="Gene3D" id="3.20.20.80">
    <property type="entry name" value="Glycosidases"/>
    <property type="match status" value="1"/>
</dbReference>
<keyword evidence="8" id="KW-0119">Carbohydrate metabolism</keyword>
<gene>
    <name evidence="18" type="primary">treZ</name>
    <name evidence="18" type="ORF">DQ400_07275</name>
</gene>
<reference evidence="19" key="1">
    <citation type="submission" date="2018-06" db="EMBL/GenBank/DDBJ databases">
        <title>Whole genome sequencing of four bacterial strains from South Shetland trench revealing bio-synthetic gene clusters.</title>
        <authorList>
            <person name="Abdel-Mageed W.M."/>
            <person name="Lehri B."/>
            <person name="Jarmusch S."/>
            <person name="Miranda K."/>
            <person name="Goodfellow M."/>
            <person name="Jaspars M."/>
            <person name="Karlyshev A.V."/>
        </authorList>
    </citation>
    <scope>NUCLEOTIDE SEQUENCE [LARGE SCALE GENOMIC DNA]</scope>
    <source>
        <strain evidence="19">SST4</strain>
    </source>
</reference>
<evidence type="ECO:0000256" key="7">
    <source>
        <dbReference type="ARBA" id="ARBA00022801"/>
    </source>
</evidence>
<keyword evidence="7 14" id="KW-0378">Hydrolase</keyword>
<evidence type="ECO:0000256" key="9">
    <source>
        <dbReference type="ARBA" id="ARBA00023295"/>
    </source>
</evidence>
<dbReference type="PIRSF" id="PIRSF006337">
    <property type="entry name" value="Trehalose_TreZ"/>
    <property type="match status" value="1"/>
</dbReference>
<dbReference type="InterPro" id="IPR044901">
    <property type="entry name" value="Trehalose_TreZ_E-set_sf"/>
</dbReference>
<organism evidence="18 19">
    <name type="scientific">Vreelandella sulfidaeris</name>
    <dbReference type="NCBI Taxonomy" id="115553"/>
    <lineage>
        <taxon>Bacteria</taxon>
        <taxon>Pseudomonadati</taxon>
        <taxon>Pseudomonadota</taxon>
        <taxon>Gammaproteobacteria</taxon>
        <taxon>Oceanospirillales</taxon>
        <taxon>Halomonadaceae</taxon>
        <taxon>Vreelandella</taxon>
    </lineage>
</organism>
<evidence type="ECO:0000259" key="17">
    <source>
        <dbReference type="SMART" id="SM00642"/>
    </source>
</evidence>
<evidence type="ECO:0000256" key="11">
    <source>
        <dbReference type="ARBA" id="ARBA00033284"/>
    </source>
</evidence>
<dbReference type="PANTHER" id="PTHR43651">
    <property type="entry name" value="1,4-ALPHA-GLUCAN-BRANCHING ENZYME"/>
    <property type="match status" value="1"/>
</dbReference>
<comment type="caution">
    <text evidence="18">The sequence shown here is derived from an EMBL/GenBank/DDBJ whole genome shotgun (WGS) entry which is preliminary data.</text>
</comment>
<dbReference type="Gene3D" id="2.60.40.10">
    <property type="entry name" value="Immunoglobulins"/>
    <property type="match status" value="1"/>
</dbReference>
<dbReference type="NCBIfam" id="TIGR02402">
    <property type="entry name" value="trehalose_TreZ"/>
    <property type="match status" value="1"/>
</dbReference>
<feature type="site" description="Transition state stabilizer" evidence="16">
    <location>
        <position position="398"/>
    </location>
</feature>
<dbReference type="SMART" id="SM00642">
    <property type="entry name" value="Aamy"/>
    <property type="match status" value="1"/>
</dbReference>
<dbReference type="SUPFAM" id="SSF81296">
    <property type="entry name" value="E set domains"/>
    <property type="match status" value="1"/>
</dbReference>
<dbReference type="InterPro" id="IPR014756">
    <property type="entry name" value="Ig_E-set"/>
</dbReference>
<evidence type="ECO:0000313" key="19">
    <source>
        <dbReference type="Proteomes" id="UP000252204"/>
    </source>
</evidence>
<evidence type="ECO:0000256" key="10">
    <source>
        <dbReference type="ARBA" id="ARBA00032057"/>
    </source>
</evidence>
<evidence type="ECO:0000256" key="4">
    <source>
        <dbReference type="ARBA" id="ARBA00012268"/>
    </source>
</evidence>
<evidence type="ECO:0000256" key="15">
    <source>
        <dbReference type="PIRSR" id="PIRSR006337-1"/>
    </source>
</evidence>
<dbReference type="InterPro" id="IPR022567">
    <property type="entry name" value="DUF3459"/>
</dbReference>
<dbReference type="UniPathway" id="UPA00299"/>
<dbReference type="EMBL" id="QNTU01000003">
    <property type="protein sequence ID" value="RBI68169.1"/>
    <property type="molecule type" value="Genomic_DNA"/>
</dbReference>
<dbReference type="InterPro" id="IPR017853">
    <property type="entry name" value="GH"/>
</dbReference>
<dbReference type="RefSeq" id="WP_113269122.1">
    <property type="nucleotide sequence ID" value="NZ_QNTU01000003.1"/>
</dbReference>
<feature type="active site" description="Proton donor" evidence="15">
    <location>
        <position position="308"/>
    </location>
</feature>
<dbReference type="CDD" id="cd11325">
    <property type="entry name" value="AmyAc_GTHase"/>
    <property type="match status" value="1"/>
</dbReference>
<keyword evidence="19" id="KW-1185">Reference proteome</keyword>
<dbReference type="Proteomes" id="UP000252204">
    <property type="component" value="Unassembled WGS sequence"/>
</dbReference>
<dbReference type="GO" id="GO:0033942">
    <property type="term" value="F:4-alpha-D-(1-&gt;4)-alpha-D-glucanotrehalose trehalohydrolase activity"/>
    <property type="evidence" value="ECO:0007669"/>
    <property type="project" value="UniProtKB-EC"/>
</dbReference>